<dbReference type="PANTHER" id="PTHR21064">
    <property type="entry name" value="AMINOGLYCOSIDE PHOSPHOTRANSFERASE DOMAIN-CONTAINING PROTEIN-RELATED"/>
    <property type="match status" value="1"/>
</dbReference>
<proteinExistence type="inferred from homology"/>
<dbReference type="Proteomes" id="UP001153269">
    <property type="component" value="Unassembled WGS sequence"/>
</dbReference>
<keyword evidence="5" id="KW-0418">Kinase</keyword>
<evidence type="ECO:0000256" key="4">
    <source>
        <dbReference type="ARBA" id="ARBA00022679"/>
    </source>
</evidence>
<dbReference type="FunFam" id="3.90.1200.10:FF:000007">
    <property type="entry name" value="hydroxylysine kinase isoform X1"/>
    <property type="match status" value="1"/>
</dbReference>
<dbReference type="GO" id="GO:0047992">
    <property type="term" value="F:hydroxylysine kinase activity"/>
    <property type="evidence" value="ECO:0007669"/>
    <property type="project" value="UniProtKB-EC"/>
</dbReference>
<evidence type="ECO:0000256" key="9">
    <source>
        <dbReference type="ARBA" id="ARBA00040505"/>
    </source>
</evidence>
<evidence type="ECO:0000259" key="10">
    <source>
        <dbReference type="Pfam" id="PF01636"/>
    </source>
</evidence>
<keyword evidence="3" id="KW-0963">Cytoplasm</keyword>
<comment type="subcellular location">
    <subcellularLocation>
        <location evidence="1">Cytoplasm</location>
    </subcellularLocation>
</comment>
<dbReference type="FunFam" id="3.30.200.20:FF:000549">
    <property type="entry name" value="hydroxylysine kinase"/>
    <property type="match status" value="1"/>
</dbReference>
<keyword evidence="4" id="KW-0808">Transferase</keyword>
<sequence>MMAADPRPTLTPQQATQVTQQLYGVTVTEISPLPSYMDQNYLVEDKEGSKYVLKIMNSMESEETTLLELQTLAMSFLHQHGFPTQTTVSTTTGQLMSMEEIDCGQGAQTYCVRLLTYLPGEMVSKSPVTKHDLYNLGKLAATLNKTLLQLSSPNLDLLQRDDEPWHMENVPLVEGYLSVMDGDPLQDVIQSVIQQFQSHVQPKMSNFHKGIIHGDLSDQNIIVTPLTNGHHEVSGILDFSLLKIGCHVYDLAIMIMYMMLENPSPLDVGGALLAGWESVMLLNSDERDCLYLMVLGRLCQSLVYGRHNVNKYPGNKEYLLTTAKGGTQILNKFWELGKKEVEKKWFTDASTFEQVIHVSP</sequence>
<dbReference type="Gene3D" id="3.90.1200.10">
    <property type="match status" value="1"/>
</dbReference>
<dbReference type="PANTHER" id="PTHR21064:SF1">
    <property type="entry name" value="HYDROXYLYSINE KINASE"/>
    <property type="match status" value="1"/>
</dbReference>
<dbReference type="SUPFAM" id="SSF56112">
    <property type="entry name" value="Protein kinase-like (PK-like)"/>
    <property type="match status" value="1"/>
</dbReference>
<protein>
    <recommendedName>
        <fullName evidence="9">Hydroxylysine kinase</fullName>
        <ecNumber evidence="8">2.7.1.81</ecNumber>
    </recommendedName>
</protein>
<dbReference type="GO" id="GO:0005737">
    <property type="term" value="C:cytoplasm"/>
    <property type="evidence" value="ECO:0007669"/>
    <property type="project" value="UniProtKB-SubCell"/>
</dbReference>
<evidence type="ECO:0000313" key="11">
    <source>
        <dbReference type="EMBL" id="CAB1424471.1"/>
    </source>
</evidence>
<dbReference type="InterPro" id="IPR050249">
    <property type="entry name" value="Pseudomonas-type_ThrB"/>
</dbReference>
<dbReference type="Pfam" id="PF01636">
    <property type="entry name" value="APH"/>
    <property type="match status" value="1"/>
</dbReference>
<dbReference type="EMBL" id="CADEAL010000733">
    <property type="protein sequence ID" value="CAB1424471.1"/>
    <property type="molecule type" value="Genomic_DNA"/>
</dbReference>
<dbReference type="EC" id="2.7.1.81" evidence="8"/>
<feature type="domain" description="Aminoglycoside phosphotransferase" evidence="10">
    <location>
        <begin position="30"/>
        <end position="279"/>
    </location>
</feature>
<evidence type="ECO:0000256" key="6">
    <source>
        <dbReference type="ARBA" id="ARBA00036820"/>
    </source>
</evidence>
<evidence type="ECO:0000313" key="12">
    <source>
        <dbReference type="Proteomes" id="UP001153269"/>
    </source>
</evidence>
<evidence type="ECO:0000256" key="7">
    <source>
        <dbReference type="ARBA" id="ARBA00037368"/>
    </source>
</evidence>
<reference evidence="11" key="1">
    <citation type="submission" date="2020-03" db="EMBL/GenBank/DDBJ databases">
        <authorList>
            <person name="Weist P."/>
        </authorList>
    </citation>
    <scope>NUCLEOTIDE SEQUENCE</scope>
</reference>
<dbReference type="Gene3D" id="3.30.200.20">
    <property type="entry name" value="Phosphorylase Kinase, domain 1"/>
    <property type="match status" value="1"/>
</dbReference>
<dbReference type="InterPro" id="IPR011009">
    <property type="entry name" value="Kinase-like_dom_sf"/>
</dbReference>
<name>A0A9N7YGA0_PLEPL</name>
<comment type="catalytic activity">
    <reaction evidence="6">
        <text>(5R)-5-hydroxy-L-lysine + GTP = (5R)-5-phosphooxy-L-lysine + GDP + H(+)</text>
        <dbReference type="Rhea" id="RHEA:19049"/>
        <dbReference type="ChEBI" id="CHEBI:15378"/>
        <dbReference type="ChEBI" id="CHEBI:37565"/>
        <dbReference type="ChEBI" id="CHEBI:57882"/>
        <dbReference type="ChEBI" id="CHEBI:58189"/>
        <dbReference type="ChEBI" id="CHEBI:58357"/>
        <dbReference type="EC" id="2.7.1.81"/>
    </reaction>
</comment>
<evidence type="ECO:0000256" key="8">
    <source>
        <dbReference type="ARBA" id="ARBA00038873"/>
    </source>
</evidence>
<accession>A0A9N7YGA0</accession>
<gene>
    <name evidence="11" type="ORF">PLEPLA_LOCUS12396</name>
</gene>
<evidence type="ECO:0000256" key="2">
    <source>
        <dbReference type="ARBA" id="ARBA00006219"/>
    </source>
</evidence>
<comment type="caution">
    <text evidence="11">The sequence shown here is derived from an EMBL/GenBank/DDBJ whole genome shotgun (WGS) entry which is preliminary data.</text>
</comment>
<evidence type="ECO:0000256" key="1">
    <source>
        <dbReference type="ARBA" id="ARBA00004496"/>
    </source>
</evidence>
<keyword evidence="12" id="KW-1185">Reference proteome</keyword>
<comment type="similarity">
    <text evidence="2">Belongs to the aminoglycoside phosphotransferase family.</text>
</comment>
<dbReference type="InterPro" id="IPR002575">
    <property type="entry name" value="Aminoglycoside_PTrfase"/>
</dbReference>
<evidence type="ECO:0000256" key="3">
    <source>
        <dbReference type="ARBA" id="ARBA00022490"/>
    </source>
</evidence>
<organism evidence="11 12">
    <name type="scientific">Pleuronectes platessa</name>
    <name type="common">European plaice</name>
    <dbReference type="NCBI Taxonomy" id="8262"/>
    <lineage>
        <taxon>Eukaryota</taxon>
        <taxon>Metazoa</taxon>
        <taxon>Chordata</taxon>
        <taxon>Craniata</taxon>
        <taxon>Vertebrata</taxon>
        <taxon>Euteleostomi</taxon>
        <taxon>Actinopterygii</taxon>
        <taxon>Neopterygii</taxon>
        <taxon>Teleostei</taxon>
        <taxon>Neoteleostei</taxon>
        <taxon>Acanthomorphata</taxon>
        <taxon>Carangaria</taxon>
        <taxon>Pleuronectiformes</taxon>
        <taxon>Pleuronectoidei</taxon>
        <taxon>Pleuronectidae</taxon>
        <taxon>Pleuronectes</taxon>
    </lineage>
</organism>
<comment type="function">
    <text evidence="7">Catalyzes the GTP-dependent phosphorylation of 5-hydroxy-L-lysine.</text>
</comment>
<evidence type="ECO:0000256" key="5">
    <source>
        <dbReference type="ARBA" id="ARBA00022777"/>
    </source>
</evidence>
<dbReference type="AlphaFoldDB" id="A0A9N7YGA0"/>